<dbReference type="GO" id="GO:0031460">
    <property type="term" value="P:glycine betaine transport"/>
    <property type="evidence" value="ECO:0007669"/>
    <property type="project" value="TreeGrafter"/>
</dbReference>
<feature type="domain" description="ABC transmembrane type-1" evidence="7">
    <location>
        <begin position="23"/>
        <end position="202"/>
    </location>
</feature>
<evidence type="ECO:0000313" key="9">
    <source>
        <dbReference type="Proteomes" id="UP000095544"/>
    </source>
</evidence>
<dbReference type="SUPFAM" id="SSF161098">
    <property type="entry name" value="MetI-like"/>
    <property type="match status" value="1"/>
</dbReference>
<dbReference type="PANTHER" id="PTHR30177">
    <property type="entry name" value="GLYCINE BETAINE/L-PROLINE TRANSPORT SYSTEM PERMEASE PROTEIN PROW"/>
    <property type="match status" value="1"/>
</dbReference>
<keyword evidence="3 6" id="KW-0812">Transmembrane</keyword>
<dbReference type="InterPro" id="IPR000515">
    <property type="entry name" value="MetI-like"/>
</dbReference>
<dbReference type="STRING" id="39482.ERS852491_04403"/>
<protein>
    <submittedName>
        <fullName evidence="8">Putative osmoprotectant uptake system permease protein yehY</fullName>
    </submittedName>
</protein>
<dbReference type="Gene3D" id="1.10.3720.10">
    <property type="entry name" value="MetI-like"/>
    <property type="match status" value="1"/>
</dbReference>
<dbReference type="EMBL" id="CYZU01000061">
    <property type="protein sequence ID" value="CUP15285.1"/>
    <property type="molecule type" value="Genomic_DNA"/>
</dbReference>
<evidence type="ECO:0000256" key="3">
    <source>
        <dbReference type="ARBA" id="ARBA00022692"/>
    </source>
</evidence>
<evidence type="ECO:0000256" key="1">
    <source>
        <dbReference type="ARBA" id="ARBA00004141"/>
    </source>
</evidence>
<comment type="similarity">
    <text evidence="6">Belongs to the binding-protein-dependent transport system permease family.</text>
</comment>
<dbReference type="CDD" id="cd06261">
    <property type="entry name" value="TM_PBP2"/>
    <property type="match status" value="1"/>
</dbReference>
<feature type="transmembrane region" description="Helical" evidence="6">
    <location>
        <begin position="150"/>
        <end position="177"/>
    </location>
</feature>
<dbReference type="InterPro" id="IPR051204">
    <property type="entry name" value="ABC_transp_perm/SBD"/>
</dbReference>
<proteinExistence type="inferred from homology"/>
<dbReference type="AlphaFoldDB" id="A0A174L0H4"/>
<dbReference type="RefSeq" id="WP_050641614.1">
    <property type="nucleotide sequence ID" value="NZ_CABKUE010000009.1"/>
</dbReference>
<feature type="transmembrane region" description="Helical" evidence="6">
    <location>
        <begin position="23"/>
        <end position="49"/>
    </location>
</feature>
<evidence type="ECO:0000256" key="5">
    <source>
        <dbReference type="ARBA" id="ARBA00023136"/>
    </source>
</evidence>
<dbReference type="PANTHER" id="PTHR30177:SF4">
    <property type="entry name" value="OSMOPROTECTANT IMPORT PERMEASE PROTEIN OSMW"/>
    <property type="match status" value="1"/>
</dbReference>
<dbReference type="PROSITE" id="PS50928">
    <property type="entry name" value="ABC_TM1"/>
    <property type="match status" value="1"/>
</dbReference>
<accession>A0A174L0H4</accession>
<evidence type="ECO:0000256" key="4">
    <source>
        <dbReference type="ARBA" id="ARBA00022989"/>
    </source>
</evidence>
<evidence type="ECO:0000259" key="7">
    <source>
        <dbReference type="PROSITE" id="PS50928"/>
    </source>
</evidence>
<dbReference type="Pfam" id="PF00528">
    <property type="entry name" value="BPD_transp_1"/>
    <property type="match status" value="1"/>
</dbReference>
<organism evidence="8 9">
    <name type="scientific">Faecalicatena contorta</name>
    <dbReference type="NCBI Taxonomy" id="39482"/>
    <lineage>
        <taxon>Bacteria</taxon>
        <taxon>Bacillati</taxon>
        <taxon>Bacillota</taxon>
        <taxon>Clostridia</taxon>
        <taxon>Lachnospirales</taxon>
        <taxon>Lachnospiraceae</taxon>
        <taxon>Faecalicatena</taxon>
    </lineage>
</organism>
<feature type="transmembrane region" description="Helical" evidence="6">
    <location>
        <begin position="183"/>
        <end position="205"/>
    </location>
</feature>
<comment type="subcellular location">
    <subcellularLocation>
        <location evidence="6">Cell membrane</location>
        <topology evidence="6">Multi-pass membrane protein</topology>
    </subcellularLocation>
    <subcellularLocation>
        <location evidence="1">Membrane</location>
        <topology evidence="1">Multi-pass membrane protein</topology>
    </subcellularLocation>
</comment>
<dbReference type="InterPro" id="IPR035906">
    <property type="entry name" value="MetI-like_sf"/>
</dbReference>
<reference evidence="8 9" key="1">
    <citation type="submission" date="2015-09" db="EMBL/GenBank/DDBJ databases">
        <authorList>
            <consortium name="Pathogen Informatics"/>
        </authorList>
    </citation>
    <scope>NUCLEOTIDE SEQUENCE [LARGE SCALE GENOMIC DNA]</scope>
    <source>
        <strain evidence="8 9">2789STDY5834876</strain>
    </source>
</reference>
<name>A0A174L0H4_9FIRM</name>
<evidence type="ECO:0000256" key="2">
    <source>
        <dbReference type="ARBA" id="ARBA00022448"/>
    </source>
</evidence>
<dbReference type="Proteomes" id="UP000095544">
    <property type="component" value="Unassembled WGS sequence"/>
</dbReference>
<keyword evidence="2 6" id="KW-0813">Transport</keyword>
<evidence type="ECO:0000313" key="8">
    <source>
        <dbReference type="EMBL" id="CUP15285.1"/>
    </source>
</evidence>
<keyword evidence="4 6" id="KW-1133">Transmembrane helix</keyword>
<feature type="transmembrane region" description="Helical" evidence="6">
    <location>
        <begin position="61"/>
        <end position="82"/>
    </location>
</feature>
<sequence>MSELWMNIQAYFTSRLDEYLICLWQHISISILALLAAALIGIPCGYLCIRYVKCKKWLVGIFQILRIIPSLAILILLIPIMGTGVKPAMTALVLMAVPPILMNTADGFEEVPEFMLETAAGQGMKERQIFWKVQVPLAVPYMLTGARTAIIEIVASASIAAKIGAGGLGGIIFTGLGLNRTDLLLIGGVSVALLSLTAGMIFSGLEKIFIPWRSPGRQKKLKS</sequence>
<dbReference type="OrthoDB" id="34174at2"/>
<dbReference type="GO" id="GO:0055085">
    <property type="term" value="P:transmembrane transport"/>
    <property type="evidence" value="ECO:0007669"/>
    <property type="project" value="InterPro"/>
</dbReference>
<keyword evidence="5 6" id="KW-0472">Membrane</keyword>
<evidence type="ECO:0000256" key="6">
    <source>
        <dbReference type="RuleBase" id="RU363032"/>
    </source>
</evidence>
<dbReference type="GO" id="GO:0005886">
    <property type="term" value="C:plasma membrane"/>
    <property type="evidence" value="ECO:0007669"/>
    <property type="project" value="UniProtKB-SubCell"/>
</dbReference>
<gene>
    <name evidence="8" type="primary">yehY</name>
    <name evidence="8" type="ORF">ERS852491_04403</name>
</gene>